<evidence type="ECO:0000313" key="2">
    <source>
        <dbReference type="Proteomes" id="UP000317318"/>
    </source>
</evidence>
<dbReference type="RefSeq" id="WP_145362741.1">
    <property type="nucleotide sequence ID" value="NZ_CP036268.1"/>
</dbReference>
<dbReference type="EMBL" id="CP036268">
    <property type="protein sequence ID" value="QDT36540.1"/>
    <property type="molecule type" value="Genomic_DNA"/>
</dbReference>
<dbReference type="Proteomes" id="UP000317318">
    <property type="component" value="Chromosome"/>
</dbReference>
<keyword evidence="2" id="KW-1185">Reference proteome</keyword>
<reference evidence="1 2" key="1">
    <citation type="submission" date="2019-02" db="EMBL/GenBank/DDBJ databases">
        <title>Deep-cultivation of Planctomycetes and their phenomic and genomic characterization uncovers novel biology.</title>
        <authorList>
            <person name="Wiegand S."/>
            <person name="Jogler M."/>
            <person name="Boedeker C."/>
            <person name="Pinto D."/>
            <person name="Vollmers J."/>
            <person name="Rivas-Marin E."/>
            <person name="Kohn T."/>
            <person name="Peeters S.H."/>
            <person name="Heuer A."/>
            <person name="Rast P."/>
            <person name="Oberbeckmann S."/>
            <person name="Bunk B."/>
            <person name="Jeske O."/>
            <person name="Meyerdierks A."/>
            <person name="Storesund J.E."/>
            <person name="Kallscheuer N."/>
            <person name="Luecker S."/>
            <person name="Lage O.M."/>
            <person name="Pohl T."/>
            <person name="Merkel B.J."/>
            <person name="Hornburger P."/>
            <person name="Mueller R.-W."/>
            <person name="Bruemmer F."/>
            <person name="Labrenz M."/>
            <person name="Spormann A.M."/>
            <person name="Op den Camp H."/>
            <person name="Overmann J."/>
            <person name="Amann R."/>
            <person name="Jetten M.S.M."/>
            <person name="Mascher T."/>
            <person name="Medema M.H."/>
            <person name="Devos D.P."/>
            <person name="Kaster A.-K."/>
            <person name="Ovreas L."/>
            <person name="Rohde M."/>
            <person name="Galperin M.Y."/>
            <person name="Jogler C."/>
        </authorList>
    </citation>
    <scope>NUCLEOTIDE SEQUENCE [LARGE SCALE GENOMIC DNA]</scope>
    <source>
        <strain evidence="1 2">Pan189</strain>
    </source>
</reference>
<organism evidence="1 2">
    <name type="scientific">Stratiformator vulcanicus</name>
    <dbReference type="NCBI Taxonomy" id="2527980"/>
    <lineage>
        <taxon>Bacteria</taxon>
        <taxon>Pseudomonadati</taxon>
        <taxon>Planctomycetota</taxon>
        <taxon>Planctomycetia</taxon>
        <taxon>Planctomycetales</taxon>
        <taxon>Planctomycetaceae</taxon>
        <taxon>Stratiformator</taxon>
    </lineage>
</organism>
<dbReference type="AlphaFoldDB" id="A0A517QYA5"/>
<proteinExistence type="predicted"/>
<protein>
    <submittedName>
        <fullName evidence="1">Uncharacterized protein</fullName>
    </submittedName>
</protein>
<sequence>MAEERTNEEILNDVAKEVHESDRFRFRACLDDVDEVDGLLAIVNNNPVEADRVDDSYGTKGPRGKAHAAFVEACEGEGVACFGVGSYPPVGEEDAGYTVAIGLTVEKDDDATMSRVCDLYEQHTGIKVGLEAAPDPYAAHA</sequence>
<evidence type="ECO:0000313" key="1">
    <source>
        <dbReference type="EMBL" id="QDT36540.1"/>
    </source>
</evidence>
<accession>A0A517QYA5</accession>
<gene>
    <name evidence="1" type="ORF">Pan189_09000</name>
</gene>
<name>A0A517QYA5_9PLAN</name>
<dbReference type="KEGG" id="svp:Pan189_09000"/>